<keyword evidence="2 5" id="KW-0812">Transmembrane</keyword>
<feature type="transmembrane region" description="Helical" evidence="5">
    <location>
        <begin position="270"/>
        <end position="293"/>
    </location>
</feature>
<evidence type="ECO:0000313" key="7">
    <source>
        <dbReference type="Proteomes" id="UP001164929"/>
    </source>
</evidence>
<comment type="caution">
    <text evidence="6">The sequence shown here is derived from an EMBL/GenBank/DDBJ whole genome shotgun (WGS) entry which is preliminary data.</text>
</comment>
<evidence type="ECO:0000256" key="3">
    <source>
        <dbReference type="ARBA" id="ARBA00022989"/>
    </source>
</evidence>
<keyword evidence="4 5" id="KW-0472">Membrane</keyword>
<accession>A0AAD6W7K3</accession>
<sequence>METTKRFIGILRPKLKQGLLLWLEGFREACCLHRVVFLCSRSRNLLVRTGQCFLLNGFIFLGSILVLKSVVIPTLLWILPNHCSEVSSQGPCSFDSVSKLYSSLRLGLIQLFYVFWFYPLYIFSIILSTIWYNDIAKYGFAAMGKNGHDILEPSSQNEVKTPENTALKDKPAGLGGVMIGIGEQVYSILLLTFFFLEVYATGFIPHIGKALNFVLLSWMYAYYCFEYKWNLSEVALDKRLDFFESNWAFFAGFGSPCVLAIFFFSPLVSYGVMAILFPLFVLAATGSGAEQLIFSQRRKWKGVGLGRLPIFYAADTLSICYYQNYELLDSSFHQPTIIAGLELLLDFEITLALSCVFGCGFYLSCPWILEIRWETIRHSKKFWHNSSTMWRFFHDVTTKYYKSTFTEINRMTGGLVWHHG</sequence>
<protein>
    <recommendedName>
        <fullName evidence="8">Protein EI24 homolog</fullName>
    </recommendedName>
</protein>
<dbReference type="GO" id="GO:0005783">
    <property type="term" value="C:endoplasmic reticulum"/>
    <property type="evidence" value="ECO:0007669"/>
    <property type="project" value="TreeGrafter"/>
</dbReference>
<proteinExistence type="predicted"/>
<dbReference type="AlphaFoldDB" id="A0AAD6W7K3"/>
<evidence type="ECO:0000313" key="6">
    <source>
        <dbReference type="EMBL" id="KAJ7002108.1"/>
    </source>
</evidence>
<dbReference type="Proteomes" id="UP001164929">
    <property type="component" value="Chromosome 4"/>
</dbReference>
<keyword evidence="3 5" id="KW-1133">Transmembrane helix</keyword>
<reference evidence="6 7" key="1">
    <citation type="journal article" date="2023" name="Mol. Ecol. Resour.">
        <title>Chromosome-level genome assembly of a triploid poplar Populus alba 'Berolinensis'.</title>
        <authorList>
            <person name="Chen S."/>
            <person name="Yu Y."/>
            <person name="Wang X."/>
            <person name="Wang S."/>
            <person name="Zhang T."/>
            <person name="Zhou Y."/>
            <person name="He R."/>
            <person name="Meng N."/>
            <person name="Wang Y."/>
            <person name="Liu W."/>
            <person name="Liu Z."/>
            <person name="Liu J."/>
            <person name="Guo Q."/>
            <person name="Huang H."/>
            <person name="Sederoff R.R."/>
            <person name="Wang G."/>
            <person name="Qu G."/>
            <person name="Chen S."/>
        </authorList>
    </citation>
    <scope>NUCLEOTIDE SEQUENCE [LARGE SCALE GENOMIC DNA]</scope>
    <source>
        <strain evidence="6">SC-2020</strain>
    </source>
</reference>
<dbReference type="EMBL" id="JAQIZT010000004">
    <property type="protein sequence ID" value="KAJ7002108.1"/>
    <property type="molecule type" value="Genomic_DNA"/>
</dbReference>
<feature type="transmembrane region" description="Helical" evidence="5">
    <location>
        <begin position="210"/>
        <end position="225"/>
    </location>
</feature>
<dbReference type="InterPro" id="IPR059112">
    <property type="entry name" value="CysZ/EI24"/>
</dbReference>
<name>A0AAD6W7K3_9ROSI</name>
<dbReference type="PANTHER" id="PTHR21389:SF0">
    <property type="entry name" value="ETOPOSIDE-INDUCED PROTEIN 2.4 HOMOLOG"/>
    <property type="match status" value="1"/>
</dbReference>
<feature type="transmembrane region" description="Helical" evidence="5">
    <location>
        <begin position="349"/>
        <end position="369"/>
    </location>
</feature>
<dbReference type="GO" id="GO:0016020">
    <property type="term" value="C:membrane"/>
    <property type="evidence" value="ECO:0007669"/>
    <property type="project" value="UniProtKB-SubCell"/>
</dbReference>
<feature type="transmembrane region" description="Helical" evidence="5">
    <location>
        <begin position="53"/>
        <end position="79"/>
    </location>
</feature>
<feature type="transmembrane region" description="Helical" evidence="5">
    <location>
        <begin position="305"/>
        <end position="324"/>
    </location>
</feature>
<keyword evidence="7" id="KW-1185">Reference proteome</keyword>
<dbReference type="GO" id="GO:0016236">
    <property type="term" value="P:macroautophagy"/>
    <property type="evidence" value="ECO:0007669"/>
    <property type="project" value="TreeGrafter"/>
</dbReference>
<comment type="subcellular location">
    <subcellularLocation>
        <location evidence="1">Membrane</location>
        <topology evidence="1">Multi-pass membrane protein</topology>
    </subcellularLocation>
</comment>
<dbReference type="Pfam" id="PF07264">
    <property type="entry name" value="EI24"/>
    <property type="match status" value="1"/>
</dbReference>
<evidence type="ECO:0008006" key="8">
    <source>
        <dbReference type="Google" id="ProtNLM"/>
    </source>
</evidence>
<organism evidence="6 7">
    <name type="scientific">Populus alba x Populus x berolinensis</name>
    <dbReference type="NCBI Taxonomy" id="444605"/>
    <lineage>
        <taxon>Eukaryota</taxon>
        <taxon>Viridiplantae</taxon>
        <taxon>Streptophyta</taxon>
        <taxon>Embryophyta</taxon>
        <taxon>Tracheophyta</taxon>
        <taxon>Spermatophyta</taxon>
        <taxon>Magnoliopsida</taxon>
        <taxon>eudicotyledons</taxon>
        <taxon>Gunneridae</taxon>
        <taxon>Pentapetalae</taxon>
        <taxon>rosids</taxon>
        <taxon>fabids</taxon>
        <taxon>Malpighiales</taxon>
        <taxon>Salicaceae</taxon>
        <taxon>Saliceae</taxon>
        <taxon>Populus</taxon>
    </lineage>
</organism>
<gene>
    <name evidence="6" type="ORF">NC653_012237</name>
</gene>
<evidence type="ECO:0000256" key="5">
    <source>
        <dbReference type="SAM" id="Phobius"/>
    </source>
</evidence>
<dbReference type="PANTHER" id="PTHR21389">
    <property type="entry name" value="P53 INDUCED PROTEIN"/>
    <property type="match status" value="1"/>
</dbReference>
<evidence type="ECO:0000256" key="1">
    <source>
        <dbReference type="ARBA" id="ARBA00004141"/>
    </source>
</evidence>
<evidence type="ECO:0000256" key="2">
    <source>
        <dbReference type="ARBA" id="ARBA00022692"/>
    </source>
</evidence>
<feature type="transmembrane region" description="Helical" evidence="5">
    <location>
        <begin position="246"/>
        <end position="264"/>
    </location>
</feature>
<feature type="transmembrane region" description="Helical" evidence="5">
    <location>
        <begin position="111"/>
        <end position="133"/>
    </location>
</feature>
<evidence type="ECO:0000256" key="4">
    <source>
        <dbReference type="ARBA" id="ARBA00023136"/>
    </source>
</evidence>